<dbReference type="Pfam" id="PF02900">
    <property type="entry name" value="LigB"/>
    <property type="match status" value="1"/>
</dbReference>
<comment type="similarity">
    <text evidence="2">Belongs to the DODA-type extradiol aromatic ring-opening dioxygenase family.</text>
</comment>
<dbReference type="OrthoDB" id="7396853at2759"/>
<evidence type="ECO:0000256" key="2">
    <source>
        <dbReference type="ARBA" id="ARBA00007581"/>
    </source>
</evidence>
<evidence type="ECO:0000256" key="4">
    <source>
        <dbReference type="ARBA" id="ARBA00022833"/>
    </source>
</evidence>
<dbReference type="InterPro" id="IPR004183">
    <property type="entry name" value="Xdiol_dOase_suB"/>
</dbReference>
<evidence type="ECO:0000256" key="1">
    <source>
        <dbReference type="ARBA" id="ARBA00001947"/>
    </source>
</evidence>
<keyword evidence="5" id="KW-0560">Oxidoreductase</keyword>
<keyword evidence="4" id="KW-0862">Zinc</keyword>
<dbReference type="Proteomes" id="UP001153069">
    <property type="component" value="Unassembled WGS sequence"/>
</dbReference>
<evidence type="ECO:0000313" key="7">
    <source>
        <dbReference type="EMBL" id="CAB9503770.1"/>
    </source>
</evidence>
<dbReference type="Gene3D" id="3.40.830.10">
    <property type="entry name" value="LigB-like"/>
    <property type="match status" value="1"/>
</dbReference>
<dbReference type="GO" id="GO:0008270">
    <property type="term" value="F:zinc ion binding"/>
    <property type="evidence" value="ECO:0007669"/>
    <property type="project" value="InterPro"/>
</dbReference>
<sequence length="270" mass="29935">MPTVDNTCSLYPSLFVNHGGGPLPLIGRQDDLARHMSAVVTENLPRRPSAIVVVSAHYEGDPIQITSGSNPDLLFDYYGFPKETYEYKYPAPGDPALAQRIKDNLEKEGLESELDSKRGWDHGVFVPLLLMFPEANIPVVSVSLHKSLDPDKNMAIGRALSPLRQEDVLVLGSGYTFHNMHAFFNPEHATKKASLQFNDWLKSTIIDEGNFEKLKEWKQAPSARICHPREEHLLPLLVVAGAAGDSGAGELIYDTRSQVNDHAVTGYLFK</sequence>
<dbReference type="GO" id="GO:0008198">
    <property type="term" value="F:ferrous iron binding"/>
    <property type="evidence" value="ECO:0007669"/>
    <property type="project" value="InterPro"/>
</dbReference>
<evidence type="ECO:0000259" key="6">
    <source>
        <dbReference type="Pfam" id="PF02900"/>
    </source>
</evidence>
<feature type="domain" description="Extradiol ring-cleavage dioxygenase class III enzyme subunit B" evidence="6">
    <location>
        <begin position="37"/>
        <end position="252"/>
    </location>
</feature>
<dbReference type="AlphaFoldDB" id="A0A9N8H911"/>
<comment type="cofactor">
    <cofactor evidence="1">
        <name>Zn(2+)</name>
        <dbReference type="ChEBI" id="CHEBI:29105"/>
    </cofactor>
</comment>
<dbReference type="SUPFAM" id="SSF53213">
    <property type="entry name" value="LigB-like"/>
    <property type="match status" value="1"/>
</dbReference>
<dbReference type="InterPro" id="IPR014436">
    <property type="entry name" value="Extradiol_dOase_DODA"/>
</dbReference>
<organism evidence="7 8">
    <name type="scientific">Seminavis robusta</name>
    <dbReference type="NCBI Taxonomy" id="568900"/>
    <lineage>
        <taxon>Eukaryota</taxon>
        <taxon>Sar</taxon>
        <taxon>Stramenopiles</taxon>
        <taxon>Ochrophyta</taxon>
        <taxon>Bacillariophyta</taxon>
        <taxon>Bacillariophyceae</taxon>
        <taxon>Bacillariophycidae</taxon>
        <taxon>Naviculales</taxon>
        <taxon>Naviculaceae</taxon>
        <taxon>Seminavis</taxon>
    </lineage>
</organism>
<accession>A0A9N8H911</accession>
<comment type="caution">
    <text evidence="7">The sequence shown here is derived from an EMBL/GenBank/DDBJ whole genome shotgun (WGS) entry which is preliminary data.</text>
</comment>
<evidence type="ECO:0000256" key="5">
    <source>
        <dbReference type="ARBA" id="ARBA00023002"/>
    </source>
</evidence>
<keyword evidence="8" id="KW-1185">Reference proteome</keyword>
<name>A0A9N8H911_9STRA</name>
<gene>
    <name evidence="7" type="ORF">SEMRO_176_G077250.1</name>
</gene>
<keyword evidence="3" id="KW-0479">Metal-binding</keyword>
<dbReference type="CDD" id="cd07363">
    <property type="entry name" value="45_DOPA_Dioxygenase"/>
    <property type="match status" value="1"/>
</dbReference>
<dbReference type="EMBL" id="CAICTM010000175">
    <property type="protein sequence ID" value="CAB9503770.1"/>
    <property type="molecule type" value="Genomic_DNA"/>
</dbReference>
<dbReference type="PANTHER" id="PTHR30096">
    <property type="entry name" value="4,5-DOPA DIOXYGENASE EXTRADIOL-LIKE PROTEIN"/>
    <property type="match status" value="1"/>
</dbReference>
<dbReference type="PANTHER" id="PTHR30096:SF0">
    <property type="entry name" value="4,5-DOPA DIOXYGENASE EXTRADIOL-LIKE PROTEIN"/>
    <property type="match status" value="1"/>
</dbReference>
<reference evidence="7" key="1">
    <citation type="submission" date="2020-06" db="EMBL/GenBank/DDBJ databases">
        <authorList>
            <consortium name="Plant Systems Biology data submission"/>
        </authorList>
    </citation>
    <scope>NUCLEOTIDE SEQUENCE</scope>
    <source>
        <strain evidence="7">D6</strain>
    </source>
</reference>
<dbReference type="PIRSF" id="PIRSF006157">
    <property type="entry name" value="Doxgns_DODA"/>
    <property type="match status" value="1"/>
</dbReference>
<evidence type="ECO:0000313" key="8">
    <source>
        <dbReference type="Proteomes" id="UP001153069"/>
    </source>
</evidence>
<protein>
    <submittedName>
        <fullName evidence="7">DOPA dioxygenase extradiol</fullName>
    </submittedName>
</protein>
<dbReference type="GO" id="GO:0016702">
    <property type="term" value="F:oxidoreductase activity, acting on single donors with incorporation of molecular oxygen, incorporation of two atoms of oxygen"/>
    <property type="evidence" value="ECO:0007669"/>
    <property type="project" value="UniProtKB-ARBA"/>
</dbReference>
<evidence type="ECO:0000256" key="3">
    <source>
        <dbReference type="ARBA" id="ARBA00022723"/>
    </source>
</evidence>
<proteinExistence type="inferred from homology"/>
<keyword evidence="7" id="KW-0223">Dioxygenase</keyword>